<dbReference type="SUPFAM" id="SSF74853">
    <property type="entry name" value="Lamin A/C globular tail domain"/>
    <property type="match status" value="2"/>
</dbReference>
<dbReference type="PROSITE" id="PS51841">
    <property type="entry name" value="LTD"/>
    <property type="match status" value="1"/>
</dbReference>
<name>A0A1M7YVM3_9VIBR</name>
<proteinExistence type="predicted"/>
<keyword evidence="3" id="KW-1185">Reference proteome</keyword>
<dbReference type="EMBL" id="FRFG01000027">
    <property type="protein sequence ID" value="SHO56628.1"/>
    <property type="molecule type" value="Genomic_DNA"/>
</dbReference>
<evidence type="ECO:0000259" key="1">
    <source>
        <dbReference type="PROSITE" id="PS51841"/>
    </source>
</evidence>
<accession>A0A1M7YVM3</accession>
<dbReference type="AlphaFoldDB" id="A0A1M7YVM3"/>
<dbReference type="Gene3D" id="2.60.40.1260">
    <property type="entry name" value="Lamin Tail domain"/>
    <property type="match status" value="2"/>
</dbReference>
<protein>
    <submittedName>
        <fullName evidence="2">Intermediate filament tail domain protein</fullName>
    </submittedName>
</protein>
<organism evidence="2 3">
    <name type="scientific">Vibrio quintilis</name>
    <dbReference type="NCBI Taxonomy" id="1117707"/>
    <lineage>
        <taxon>Bacteria</taxon>
        <taxon>Pseudomonadati</taxon>
        <taxon>Pseudomonadota</taxon>
        <taxon>Gammaproteobacteria</taxon>
        <taxon>Vibrionales</taxon>
        <taxon>Vibrionaceae</taxon>
        <taxon>Vibrio</taxon>
    </lineage>
</organism>
<evidence type="ECO:0000313" key="2">
    <source>
        <dbReference type="EMBL" id="SHO56628.1"/>
    </source>
</evidence>
<sequence>MSVIHCQIRQDMQKIIDQLPGNDLPSVKAVDQVWDELNQLQLRHQIEISHLQFKGETDQLDETITIKNRGALIADLSGWTIEAGSPHQLYTFPEHSLLHPHRQFIVHTSGAHSHSFQFNHPIWNNRGDLATLKNHHGEVVCHWAYGLAAHSDVIISYINADGHDGRGEGDEFVEMTNTSDHIVDLSGWQVTSVRNDTSFTFPEKSVLRPGVSLKIFTGKARLEENEYSFNSHRAIWNNQDGGAELIDYQGSTVSVYHY</sequence>
<reference evidence="3" key="1">
    <citation type="submission" date="2016-12" db="EMBL/GenBank/DDBJ databases">
        <authorList>
            <person name="Rodrigo-Torres L."/>
            <person name="Arahal R.D."/>
            <person name="Lucena T."/>
        </authorList>
    </citation>
    <scope>NUCLEOTIDE SEQUENCE [LARGE SCALE GENOMIC DNA]</scope>
</reference>
<dbReference type="STRING" id="1117707.VQ7734_02397"/>
<evidence type="ECO:0000313" key="3">
    <source>
        <dbReference type="Proteomes" id="UP000184600"/>
    </source>
</evidence>
<dbReference type="InterPro" id="IPR036415">
    <property type="entry name" value="Lamin_tail_dom_sf"/>
</dbReference>
<feature type="domain" description="LTD" evidence="1">
    <location>
        <begin position="145"/>
        <end position="257"/>
    </location>
</feature>
<dbReference type="Pfam" id="PF00932">
    <property type="entry name" value="LTD"/>
    <property type="match status" value="2"/>
</dbReference>
<dbReference type="InterPro" id="IPR001322">
    <property type="entry name" value="Lamin_tail_dom"/>
</dbReference>
<dbReference type="RefSeq" id="WP_073582803.1">
    <property type="nucleotide sequence ID" value="NZ_AP024898.1"/>
</dbReference>
<gene>
    <name evidence="2" type="ORF">VQ7734_02397</name>
</gene>
<dbReference type="Proteomes" id="UP000184600">
    <property type="component" value="Unassembled WGS sequence"/>
</dbReference>